<dbReference type="SUPFAM" id="SSF52374">
    <property type="entry name" value="Nucleotidylyl transferase"/>
    <property type="match status" value="1"/>
</dbReference>
<dbReference type="GO" id="GO:0004592">
    <property type="term" value="F:pantoate-beta-alanine ligase activity"/>
    <property type="evidence" value="ECO:0007669"/>
    <property type="project" value="UniProtKB-UniRule"/>
</dbReference>
<evidence type="ECO:0000256" key="11">
    <source>
        <dbReference type="ARBA" id="ARBA00023268"/>
    </source>
</evidence>
<comment type="pathway">
    <text evidence="1 15">Cofactor biosynthesis; (R)-pantothenate biosynthesis; (R)-pantothenate from (R)-pantoate and beta-alanine: step 1/1.</text>
</comment>
<evidence type="ECO:0000256" key="15">
    <source>
        <dbReference type="HAMAP-Rule" id="MF_01349"/>
    </source>
</evidence>
<dbReference type="AlphaFoldDB" id="A0A9X5E9W6"/>
<keyword evidence="7 15" id="KW-0808">Transferase</keyword>
<organism evidence="17 18">
    <name type="scientific">Scytonema millei VB511283</name>
    <dbReference type="NCBI Taxonomy" id="1245923"/>
    <lineage>
        <taxon>Bacteria</taxon>
        <taxon>Bacillati</taxon>
        <taxon>Cyanobacteriota</taxon>
        <taxon>Cyanophyceae</taxon>
        <taxon>Nostocales</taxon>
        <taxon>Scytonemataceae</taxon>
        <taxon>Scytonema</taxon>
    </lineage>
</organism>
<dbReference type="EC" id="2.7.4.25" evidence="15"/>
<feature type="binding site" evidence="15">
    <location>
        <position position="70"/>
    </location>
    <ligand>
        <name>(R)-pantoate</name>
        <dbReference type="ChEBI" id="CHEBI:15980"/>
    </ligand>
</feature>
<feature type="binding site" evidence="15">
    <location>
        <position position="191"/>
    </location>
    <ligand>
        <name>(R)-pantoate</name>
        <dbReference type="ChEBI" id="CHEBI:15980"/>
    </ligand>
</feature>
<comment type="function">
    <text evidence="15">Catalyzes the transfer of a phosphate group from ATP to either CMP or dCMP to form CDP or dCDP and ADP, respectively.</text>
</comment>
<keyword evidence="8 15" id="KW-0547">Nucleotide-binding</keyword>
<keyword evidence="18" id="KW-1185">Reference proteome</keyword>
<comment type="catalytic activity">
    <reaction evidence="13 15">
        <text>(R)-pantoate + beta-alanine + ATP = (R)-pantothenate + AMP + diphosphate + H(+)</text>
        <dbReference type="Rhea" id="RHEA:10912"/>
        <dbReference type="ChEBI" id="CHEBI:15378"/>
        <dbReference type="ChEBI" id="CHEBI:15980"/>
        <dbReference type="ChEBI" id="CHEBI:29032"/>
        <dbReference type="ChEBI" id="CHEBI:30616"/>
        <dbReference type="ChEBI" id="CHEBI:33019"/>
        <dbReference type="ChEBI" id="CHEBI:57966"/>
        <dbReference type="ChEBI" id="CHEBI:456215"/>
        <dbReference type="EC" id="6.3.2.1"/>
    </reaction>
</comment>
<dbReference type="InterPro" id="IPR003136">
    <property type="entry name" value="Cytidylate_kin"/>
</dbReference>
<comment type="catalytic activity">
    <reaction evidence="14 15">
        <text>CMP + ATP = CDP + ADP</text>
        <dbReference type="Rhea" id="RHEA:11600"/>
        <dbReference type="ChEBI" id="CHEBI:30616"/>
        <dbReference type="ChEBI" id="CHEBI:58069"/>
        <dbReference type="ChEBI" id="CHEBI:60377"/>
        <dbReference type="ChEBI" id="CHEBI:456216"/>
        <dbReference type="EC" id="2.7.4.25"/>
    </reaction>
</comment>
<comment type="subcellular location">
    <subcellularLocation>
        <location evidence="15">Cytoplasm</location>
    </subcellularLocation>
</comment>
<evidence type="ECO:0000256" key="12">
    <source>
        <dbReference type="ARBA" id="ARBA00047615"/>
    </source>
</evidence>
<dbReference type="InterPro" id="IPR011994">
    <property type="entry name" value="Cytidylate_kinase_dom"/>
</dbReference>
<dbReference type="NCBIfam" id="TIGR00018">
    <property type="entry name" value="panC"/>
    <property type="match status" value="1"/>
</dbReference>
<gene>
    <name evidence="15" type="primary">panC/cmk</name>
    <name evidence="17" type="ORF">QH73_0023975</name>
</gene>
<comment type="function">
    <text evidence="15">Catalyzes the condensation of pantoate with beta-alanine in an ATP-dependent reaction via a pantoyl-adenylate intermediate.</text>
</comment>
<dbReference type="EC" id="6.3.2.1" evidence="15"/>
<dbReference type="InterPro" id="IPR003721">
    <property type="entry name" value="Pantoate_ligase"/>
</dbReference>
<dbReference type="GO" id="GO:0006220">
    <property type="term" value="P:pyrimidine nucleotide metabolic process"/>
    <property type="evidence" value="ECO:0007669"/>
    <property type="project" value="UniProtKB-UniRule"/>
</dbReference>
<feature type="binding site" evidence="15">
    <location>
        <begin position="39"/>
        <end position="46"/>
    </location>
    <ligand>
        <name>ATP</name>
        <dbReference type="ChEBI" id="CHEBI:30616"/>
    </ligand>
</feature>
<evidence type="ECO:0000256" key="2">
    <source>
        <dbReference type="ARBA" id="ARBA00009256"/>
    </source>
</evidence>
<keyword evidence="11 15" id="KW-0511">Multifunctional enzyme</keyword>
<feature type="region of interest" description="Pantoate--beta-alanine ligase" evidence="15">
    <location>
        <begin position="1"/>
        <end position="315"/>
    </location>
</feature>
<dbReference type="Gene3D" id="3.40.50.620">
    <property type="entry name" value="HUPs"/>
    <property type="match status" value="1"/>
</dbReference>
<protein>
    <recommendedName>
        <fullName evidence="15">Bifunctional pantoate ligase/cytidylate kinase</fullName>
    </recommendedName>
    <domain>
        <recommendedName>
            <fullName evidence="15">Pantothenate synthetase</fullName>
            <shortName evidence="15">PS</shortName>
            <ecNumber evidence="15">6.3.2.1</ecNumber>
        </recommendedName>
        <alternativeName>
            <fullName evidence="15">Pantoate--beta-alanine ligase</fullName>
        </alternativeName>
        <alternativeName>
            <fullName evidence="15">Pantoate-activating enzyme</fullName>
        </alternativeName>
    </domain>
    <domain>
        <recommendedName>
            <fullName evidence="15">Cytidylate kinase</fullName>
            <shortName evidence="15">CK</shortName>
            <ecNumber evidence="15">2.7.4.25</ecNumber>
        </recommendedName>
        <alternativeName>
            <fullName evidence="15">Cytidine monophosphate kinase</fullName>
            <shortName evidence="15">CMP kinase</shortName>
        </alternativeName>
    </domain>
</protein>
<dbReference type="InterPro" id="IPR014729">
    <property type="entry name" value="Rossmann-like_a/b/a_fold"/>
</dbReference>
<evidence type="ECO:0000256" key="5">
    <source>
        <dbReference type="ARBA" id="ARBA00022598"/>
    </source>
</evidence>
<dbReference type="Gene3D" id="3.30.1300.10">
    <property type="entry name" value="Pantoate-beta-alanine ligase, C-terminal domain"/>
    <property type="match status" value="1"/>
</dbReference>
<feature type="binding site" evidence="15">
    <location>
        <position position="214"/>
    </location>
    <ligand>
        <name>ATP</name>
        <dbReference type="ChEBI" id="CHEBI:30616"/>
    </ligand>
</feature>
<comment type="catalytic activity">
    <reaction evidence="12 15">
        <text>dCMP + ATP = dCDP + ADP</text>
        <dbReference type="Rhea" id="RHEA:25094"/>
        <dbReference type="ChEBI" id="CHEBI:30616"/>
        <dbReference type="ChEBI" id="CHEBI:57566"/>
        <dbReference type="ChEBI" id="CHEBI:58593"/>
        <dbReference type="ChEBI" id="CHEBI:456216"/>
        <dbReference type="EC" id="2.7.4.25"/>
    </reaction>
</comment>
<name>A0A9X5E9W6_9CYAN</name>
<evidence type="ECO:0000256" key="14">
    <source>
        <dbReference type="ARBA" id="ARBA00048478"/>
    </source>
</evidence>
<keyword evidence="10 15" id="KW-0067">ATP-binding</keyword>
<dbReference type="PANTHER" id="PTHR21299">
    <property type="entry name" value="CYTIDYLATE KINASE/PANTOATE-BETA-ALANINE LIGASE"/>
    <property type="match status" value="1"/>
</dbReference>
<evidence type="ECO:0000259" key="16">
    <source>
        <dbReference type="Pfam" id="PF02224"/>
    </source>
</evidence>
<reference evidence="17 18" key="1">
    <citation type="journal article" date="2015" name="Genome Announc.">
        <title>Draft Genome Sequence of the Terrestrial Cyanobacterium Scytonema millei VB511283, Isolated from Eastern India.</title>
        <authorList>
            <person name="Sen D."/>
            <person name="Chandrababunaidu M.M."/>
            <person name="Singh D."/>
            <person name="Sanghi N."/>
            <person name="Ghorai A."/>
            <person name="Mishra G.P."/>
            <person name="Madduluri M."/>
            <person name="Adhikary S.P."/>
            <person name="Tripathy S."/>
        </authorList>
    </citation>
    <scope>NUCLEOTIDE SEQUENCE [LARGE SCALE GENOMIC DNA]</scope>
    <source>
        <strain evidence="17 18">VB511283</strain>
    </source>
</reference>
<dbReference type="GO" id="GO:0015949">
    <property type="term" value="P:nucleobase-containing small molecule interconversion"/>
    <property type="evidence" value="ECO:0007669"/>
    <property type="project" value="TreeGrafter"/>
</dbReference>
<dbReference type="Gene3D" id="3.40.50.300">
    <property type="entry name" value="P-loop containing nucleotide triphosphate hydrolases"/>
    <property type="match status" value="1"/>
</dbReference>
<dbReference type="NCBIfam" id="TIGR00125">
    <property type="entry name" value="cyt_tran_rel"/>
    <property type="match status" value="1"/>
</dbReference>
<keyword evidence="6 15" id="KW-0566">Pantothenate biosynthesis</keyword>
<evidence type="ECO:0000313" key="17">
    <source>
        <dbReference type="EMBL" id="NHC37656.1"/>
    </source>
</evidence>
<sequence>MRLFATVAALRCYLSVLKAEAKRNLAASAEISIGLVPTMGALHAGHLSLMQRARQENDIVVVSIFVNPLQFGPTEDYQQYPRQLESDRQLCDRAGVDVIFAPTAEDLGIGKRAEGAEGAEGAIFNRQPSTDKQLPITNYQLTQVVPPEEMTSVLCGKSRPGHFQGVATIVTKLLNIVQPSRAYFGQKDGQQLAIIRRLVRDLSLSVEIVGCPTVREASGLAMSSRNQYLTLEQREQASYIYRSLQHAQAAFIAGERDRQTLLTTVEQVLALAEGVAVEYLELVHPDTLRPVNRVEEAGTIAVAARVGTTRLIDNIILRDRQPIVAIDGPAGVGKSTVSRSVARELGLVYLDTGAMYRALTWLVLESGISVTDRCAIAELANRCEIQLAASVDAAQPVRVWINDREVTSAIRSLDVTANVSAIAAIPEVRQVLVKQQQQWGQKGGLVAEGRDIGTQVFPDADLKIFLTASVQERAKRRQQDFLAQGQPQISLEQLERDIAARDWQDSNREVAPLKKAAGAVEIITDAKSITQVIAEIVLQYDRVFARTD</sequence>
<dbReference type="InterPro" id="IPR042176">
    <property type="entry name" value="Pantoate_ligase_C"/>
</dbReference>
<evidence type="ECO:0000256" key="1">
    <source>
        <dbReference type="ARBA" id="ARBA00004990"/>
    </source>
</evidence>
<dbReference type="Pfam" id="PF02224">
    <property type="entry name" value="Cytidylate_kin"/>
    <property type="match status" value="1"/>
</dbReference>
<dbReference type="InterPro" id="IPR027417">
    <property type="entry name" value="P-loop_NTPase"/>
</dbReference>
<feature type="binding site" evidence="15">
    <location>
        <begin position="185"/>
        <end position="188"/>
    </location>
    <ligand>
        <name>ATP</name>
        <dbReference type="ChEBI" id="CHEBI:30616"/>
    </ligand>
</feature>
<comment type="similarity">
    <text evidence="15">In the C-terminal section; belongs to the cytidylate kinase family. Type 1 subfamily.</text>
</comment>
<dbReference type="OrthoDB" id="9773087at2"/>
<comment type="similarity">
    <text evidence="15">In the N-terminal section; belongs to the pantothenate synthetase family.</text>
</comment>
<dbReference type="HAMAP" id="MF_01349">
    <property type="entry name" value="PanCY"/>
    <property type="match status" value="1"/>
</dbReference>
<dbReference type="GO" id="GO:0036431">
    <property type="term" value="F:dCMP kinase activity"/>
    <property type="evidence" value="ECO:0007669"/>
    <property type="project" value="InterPro"/>
</dbReference>
<dbReference type="GO" id="GO:0015940">
    <property type="term" value="P:pantothenate biosynthetic process"/>
    <property type="evidence" value="ECO:0007669"/>
    <property type="project" value="UniProtKB-UniRule"/>
</dbReference>
<feature type="domain" description="Cytidylate kinase" evidence="16">
    <location>
        <begin position="324"/>
        <end position="539"/>
    </location>
</feature>
<dbReference type="NCBIfam" id="NF010004">
    <property type="entry name" value="PRK13477.1"/>
    <property type="match status" value="1"/>
</dbReference>
<evidence type="ECO:0000256" key="9">
    <source>
        <dbReference type="ARBA" id="ARBA00022777"/>
    </source>
</evidence>
<feature type="active site" description="Proton donor" evidence="15">
    <location>
        <position position="46"/>
    </location>
</feature>
<keyword evidence="4 15" id="KW-0963">Cytoplasm</keyword>
<evidence type="ECO:0000256" key="8">
    <source>
        <dbReference type="ARBA" id="ARBA00022741"/>
    </source>
</evidence>
<evidence type="ECO:0000256" key="3">
    <source>
        <dbReference type="ARBA" id="ARBA00009427"/>
    </source>
</evidence>
<comment type="similarity">
    <text evidence="3">Belongs to the cytidylate kinase family. Type 1 subfamily.</text>
</comment>
<dbReference type="SUPFAM" id="SSF52540">
    <property type="entry name" value="P-loop containing nucleoside triphosphate hydrolases"/>
    <property type="match status" value="1"/>
</dbReference>
<dbReference type="HAMAP" id="MF_00238">
    <property type="entry name" value="Cytidyl_kinase_type1"/>
    <property type="match status" value="1"/>
</dbReference>
<evidence type="ECO:0000313" key="18">
    <source>
        <dbReference type="Proteomes" id="UP000031532"/>
    </source>
</evidence>
<dbReference type="RefSeq" id="WP_039713074.1">
    <property type="nucleotide sequence ID" value="NZ_JTJC03000010.1"/>
</dbReference>
<dbReference type="PANTHER" id="PTHR21299:SF2">
    <property type="entry name" value="CYTIDYLATE KINASE"/>
    <property type="match status" value="1"/>
</dbReference>
<keyword evidence="9 15" id="KW-0418">Kinase</keyword>
<dbReference type="Pfam" id="PF02569">
    <property type="entry name" value="Pantoate_ligase"/>
    <property type="match status" value="1"/>
</dbReference>
<comment type="caution">
    <text evidence="17">The sequence shown here is derived from an EMBL/GenBank/DDBJ whole genome shotgun (WGS) entry which is preliminary data.</text>
</comment>
<dbReference type="NCBIfam" id="TIGR00017">
    <property type="entry name" value="cmk"/>
    <property type="match status" value="1"/>
</dbReference>
<comment type="similarity">
    <text evidence="2">Belongs to the pantothenate synthetase family.</text>
</comment>
<dbReference type="InterPro" id="IPR024894">
    <property type="entry name" value="Pantoate_ligase/cytidylate_kin"/>
</dbReference>
<dbReference type="Proteomes" id="UP000031532">
    <property type="component" value="Unassembled WGS sequence"/>
</dbReference>
<feature type="region of interest" description="Cytidylate kinase" evidence="15">
    <location>
        <begin position="316"/>
        <end position="548"/>
    </location>
</feature>
<evidence type="ECO:0000256" key="10">
    <source>
        <dbReference type="ARBA" id="ARBA00022840"/>
    </source>
</evidence>
<dbReference type="CDD" id="cd00560">
    <property type="entry name" value="PanC"/>
    <property type="match status" value="1"/>
</dbReference>
<feature type="binding site" evidence="15">
    <location>
        <position position="70"/>
    </location>
    <ligand>
        <name>beta-alanine</name>
        <dbReference type="ChEBI" id="CHEBI:57966"/>
    </ligand>
</feature>
<dbReference type="FunFam" id="3.30.1300.10:FF:000001">
    <property type="entry name" value="Pantothenate synthetase"/>
    <property type="match status" value="1"/>
</dbReference>
<proteinExistence type="inferred from homology"/>
<evidence type="ECO:0000256" key="13">
    <source>
        <dbReference type="ARBA" id="ARBA00048258"/>
    </source>
</evidence>
<dbReference type="GO" id="GO:0005524">
    <property type="term" value="F:ATP binding"/>
    <property type="evidence" value="ECO:0007669"/>
    <property type="project" value="UniProtKB-UniRule"/>
</dbReference>
<evidence type="ECO:0000256" key="6">
    <source>
        <dbReference type="ARBA" id="ARBA00022655"/>
    </source>
</evidence>
<keyword evidence="5 15" id="KW-0436">Ligase</keyword>
<evidence type="ECO:0000256" key="4">
    <source>
        <dbReference type="ARBA" id="ARBA00022490"/>
    </source>
</evidence>
<dbReference type="HAMAP" id="MF_00158">
    <property type="entry name" value="PanC"/>
    <property type="match status" value="1"/>
</dbReference>
<dbReference type="GO" id="GO:0005829">
    <property type="term" value="C:cytosol"/>
    <property type="evidence" value="ECO:0007669"/>
    <property type="project" value="TreeGrafter"/>
</dbReference>
<evidence type="ECO:0000256" key="7">
    <source>
        <dbReference type="ARBA" id="ARBA00022679"/>
    </source>
</evidence>
<dbReference type="InterPro" id="IPR004821">
    <property type="entry name" value="Cyt_trans-like"/>
</dbReference>
<dbReference type="CDD" id="cd02020">
    <property type="entry name" value="CMPK"/>
    <property type="match status" value="1"/>
</dbReference>
<accession>A0A9X5E9W6</accession>
<feature type="binding site" evidence="15">
    <location>
        <begin position="222"/>
        <end position="225"/>
    </location>
    <ligand>
        <name>ATP</name>
        <dbReference type="ChEBI" id="CHEBI:30616"/>
    </ligand>
</feature>
<dbReference type="EMBL" id="JTJC03000010">
    <property type="protein sequence ID" value="NHC37656.1"/>
    <property type="molecule type" value="Genomic_DNA"/>
</dbReference>